<keyword evidence="2" id="KW-1185">Reference proteome</keyword>
<reference evidence="2" key="1">
    <citation type="submission" date="2020-07" db="EMBL/GenBank/DDBJ databases">
        <title>novel species isolated from the respiratory tract of Marmot.</title>
        <authorList>
            <person name="Zhang G."/>
        </authorList>
    </citation>
    <scope>NUCLEOTIDE SEQUENCE [LARGE SCALE GENOMIC DNA]</scope>
    <source>
        <strain evidence="2">686</strain>
    </source>
</reference>
<gene>
    <name evidence="1" type="ORF">H1R19_13725</name>
</gene>
<sequence>MTHTPPPAAPPAASGPQVLAPNGTGYVTVRTKSGLTKCMVDAAAVICESGAATGWPTDRTGQRFTSFRVSADGQTTWAQGNLGDAPTVLMDYATYSAAGWTIVAGFDGTTFTNDRTGRGVFVSLQAVRTF</sequence>
<name>A0A7D7R101_9ACTN</name>
<dbReference type="Proteomes" id="UP000515663">
    <property type="component" value="Chromosome"/>
</dbReference>
<protein>
    <submittedName>
        <fullName evidence="1">Uncharacterized protein</fullName>
    </submittedName>
</protein>
<dbReference type="KEGG" id="gji:H1R19_13725"/>
<dbReference type="AlphaFoldDB" id="A0A7D7R101"/>
<evidence type="ECO:0000313" key="2">
    <source>
        <dbReference type="Proteomes" id="UP000515663"/>
    </source>
</evidence>
<dbReference type="RefSeq" id="WP_188327979.1">
    <property type="nucleotide sequence ID" value="NZ_CP059491.1"/>
</dbReference>
<accession>A0A7D7R101</accession>
<evidence type="ECO:0000313" key="1">
    <source>
        <dbReference type="EMBL" id="QMT00012.1"/>
    </source>
</evidence>
<organism evidence="1 2">
    <name type="scientific">Gordonia jinghuaiqii</name>
    <dbReference type="NCBI Taxonomy" id="2758710"/>
    <lineage>
        <taxon>Bacteria</taxon>
        <taxon>Bacillati</taxon>
        <taxon>Actinomycetota</taxon>
        <taxon>Actinomycetes</taxon>
        <taxon>Mycobacteriales</taxon>
        <taxon>Gordoniaceae</taxon>
        <taxon>Gordonia</taxon>
    </lineage>
</organism>
<proteinExistence type="predicted"/>
<dbReference type="EMBL" id="CP059491">
    <property type="protein sequence ID" value="QMT00012.1"/>
    <property type="molecule type" value="Genomic_DNA"/>
</dbReference>